<dbReference type="AlphaFoldDB" id="A0A3G9JY31"/>
<sequence length="82" mass="9879">MTELKDLEKDPDFISSYAIVRDVFKDELYDLSEQDFKELTQEIMLTCESVGGDVDEENIRFYAQEYIKNNFYYRFKKIRGQL</sequence>
<dbReference type="KEGG" id="ebm:SG0102_26380"/>
<protein>
    <submittedName>
        <fullName evidence="1">Uncharacterized protein</fullName>
    </submittedName>
</protein>
<reference evidence="1 2" key="1">
    <citation type="submission" date="2018-11" db="EMBL/GenBank/DDBJ databases">
        <title>Novel Erysipelotrichaceae bacterium isolated from small intestine of a swine.</title>
        <authorList>
            <person name="Kim J.S."/>
            <person name="Choe H."/>
            <person name="Lee Y.R."/>
            <person name="Kim K.M."/>
            <person name="Park D.S."/>
        </authorList>
    </citation>
    <scope>NUCLEOTIDE SEQUENCE [LARGE SCALE GENOMIC DNA]</scope>
    <source>
        <strain evidence="1 2">SG0102</strain>
    </source>
</reference>
<evidence type="ECO:0000313" key="2">
    <source>
        <dbReference type="Proteomes" id="UP000268059"/>
    </source>
</evidence>
<dbReference type="RefSeq" id="WP_125120406.1">
    <property type="nucleotide sequence ID" value="NZ_AP019309.1"/>
</dbReference>
<dbReference type="EMBL" id="AP019309">
    <property type="protein sequence ID" value="BBH27704.1"/>
    <property type="molecule type" value="Genomic_DNA"/>
</dbReference>
<name>A0A3G9JY31_9FIRM</name>
<evidence type="ECO:0000313" key="1">
    <source>
        <dbReference type="EMBL" id="BBH27704.1"/>
    </source>
</evidence>
<gene>
    <name evidence="1" type="ORF">SG0102_26380</name>
</gene>
<accession>A0A3G9JY31</accession>
<dbReference type="OrthoDB" id="1644698at2"/>
<organism evidence="1 2">
    <name type="scientific">Intestinibaculum porci</name>
    <dbReference type="NCBI Taxonomy" id="2487118"/>
    <lineage>
        <taxon>Bacteria</taxon>
        <taxon>Bacillati</taxon>
        <taxon>Bacillota</taxon>
        <taxon>Erysipelotrichia</taxon>
        <taxon>Erysipelotrichales</taxon>
        <taxon>Erysipelotrichaceae</taxon>
        <taxon>Intestinibaculum</taxon>
    </lineage>
</organism>
<dbReference type="InParanoid" id="A0A3G9JY31"/>
<proteinExistence type="predicted"/>
<dbReference type="Proteomes" id="UP000268059">
    <property type="component" value="Chromosome"/>
</dbReference>
<keyword evidence="2" id="KW-1185">Reference proteome</keyword>